<accession>A0A2N9HT15</accession>
<gene>
    <name evidence="3" type="ORF">FSB_LOCUS43040</name>
</gene>
<name>A0A2N9HT15_FAGSY</name>
<organism evidence="3">
    <name type="scientific">Fagus sylvatica</name>
    <name type="common">Beechnut</name>
    <dbReference type="NCBI Taxonomy" id="28930"/>
    <lineage>
        <taxon>Eukaryota</taxon>
        <taxon>Viridiplantae</taxon>
        <taxon>Streptophyta</taxon>
        <taxon>Embryophyta</taxon>
        <taxon>Tracheophyta</taxon>
        <taxon>Spermatophyta</taxon>
        <taxon>Magnoliopsida</taxon>
        <taxon>eudicotyledons</taxon>
        <taxon>Gunneridae</taxon>
        <taxon>Pentapetalae</taxon>
        <taxon>rosids</taxon>
        <taxon>fabids</taxon>
        <taxon>Fagales</taxon>
        <taxon>Fagaceae</taxon>
        <taxon>Fagus</taxon>
    </lineage>
</organism>
<keyword evidence="2" id="KW-0732">Signal</keyword>
<evidence type="ECO:0000256" key="1">
    <source>
        <dbReference type="SAM" id="MobiDB-lite"/>
    </source>
</evidence>
<feature type="region of interest" description="Disordered" evidence="1">
    <location>
        <begin position="71"/>
        <end position="117"/>
    </location>
</feature>
<reference evidence="3" key="1">
    <citation type="submission" date="2018-02" db="EMBL/GenBank/DDBJ databases">
        <authorList>
            <person name="Cohen D.B."/>
            <person name="Kent A.D."/>
        </authorList>
    </citation>
    <scope>NUCLEOTIDE SEQUENCE</scope>
</reference>
<dbReference type="EMBL" id="OIVN01004047">
    <property type="protein sequence ID" value="SPD15158.1"/>
    <property type="molecule type" value="Genomic_DNA"/>
</dbReference>
<feature type="chain" id="PRO_5014737850" evidence="2">
    <location>
        <begin position="26"/>
        <end position="117"/>
    </location>
</feature>
<feature type="signal peptide" evidence="2">
    <location>
        <begin position="1"/>
        <end position="25"/>
    </location>
</feature>
<protein>
    <submittedName>
        <fullName evidence="3">Uncharacterized protein</fullName>
    </submittedName>
</protein>
<evidence type="ECO:0000313" key="3">
    <source>
        <dbReference type="EMBL" id="SPD15158.1"/>
    </source>
</evidence>
<sequence>MVKFNILLVTTMLFLMSLLTPEASCKVLPREKQNMVKNLLRSLQVQAQVLKPNPRTTGDISPLLRQQLHRGPVARSAPNPGTNNPALIRSHNVAPLPGSLQKSPLPPFMPNGDTSIP</sequence>
<evidence type="ECO:0000256" key="2">
    <source>
        <dbReference type="SAM" id="SignalP"/>
    </source>
</evidence>
<proteinExistence type="predicted"/>
<dbReference type="AlphaFoldDB" id="A0A2N9HT15"/>